<name>A0ABU5VRN8_9BACT</name>
<keyword evidence="1" id="KW-0732">Signal</keyword>
<feature type="chain" id="PRO_5045451563" evidence="1">
    <location>
        <begin position="21"/>
        <end position="383"/>
    </location>
</feature>
<evidence type="ECO:0000313" key="2">
    <source>
        <dbReference type="EMBL" id="MEA9355716.1"/>
    </source>
</evidence>
<comment type="caution">
    <text evidence="2">The sequence shown here is derived from an EMBL/GenBank/DDBJ whole genome shotgun (WGS) entry which is preliminary data.</text>
</comment>
<protein>
    <submittedName>
        <fullName evidence="2">TolC family protein</fullName>
    </submittedName>
</protein>
<dbReference type="SUPFAM" id="SSF56954">
    <property type="entry name" value="Outer membrane efflux proteins (OEP)"/>
    <property type="match status" value="1"/>
</dbReference>
<evidence type="ECO:0000313" key="3">
    <source>
        <dbReference type="Proteomes" id="UP001302274"/>
    </source>
</evidence>
<proteinExistence type="predicted"/>
<dbReference type="RefSeq" id="WP_323575344.1">
    <property type="nucleotide sequence ID" value="NZ_JAYGJQ010000001.1"/>
</dbReference>
<reference evidence="2 3" key="1">
    <citation type="submission" date="2023-11" db="EMBL/GenBank/DDBJ databases">
        <title>A Novel Polar Bacteriovorax (B. antarcticus) Isolated from the Biocrust in Antarctica.</title>
        <authorList>
            <person name="Mun W."/>
            <person name="Choi S.Y."/>
            <person name="Mitchell R.J."/>
        </authorList>
    </citation>
    <scope>NUCLEOTIDE SEQUENCE [LARGE SCALE GENOMIC DNA]</scope>
    <source>
        <strain evidence="2 3">PP10</strain>
    </source>
</reference>
<feature type="signal peptide" evidence="1">
    <location>
        <begin position="1"/>
        <end position="20"/>
    </location>
</feature>
<keyword evidence="3" id="KW-1185">Reference proteome</keyword>
<gene>
    <name evidence="2" type="ORF">SHI21_05875</name>
</gene>
<dbReference type="EMBL" id="JAYGJQ010000001">
    <property type="protein sequence ID" value="MEA9355716.1"/>
    <property type="molecule type" value="Genomic_DNA"/>
</dbReference>
<dbReference type="Proteomes" id="UP001302274">
    <property type="component" value="Unassembled WGS sequence"/>
</dbReference>
<dbReference type="Gene3D" id="1.20.1600.10">
    <property type="entry name" value="Outer membrane efflux proteins (OEP)"/>
    <property type="match status" value="1"/>
</dbReference>
<sequence>MKKIIGFVVLLGLFSSSVFAGQQYSLETAKQAVVNDNINVSIAYEQYVLVKSQAQSKSLNLLPTISVDMLMVDYQYAVLRSIVPEPQRFFEAAASKDLAVAASINRTIVKRNLLQDLEQTFFLYQYHQEMLESFNKEKAITQEIATRSQEAYDLGTIDFSEYYRTQRGVVSANTQAVNGKQIVNTEEYALKLILQAKNTEALDLAPTNFYNSTLDFPATAEEASTIAVNNSKEVEQFDYLIEAANKQKKGVAVSWISWGGVGFDYFSRLSIAKHEVNKIALNKKKSIYEVKNQVVAQYAQIESQQEKISYQNQLLAMAQDEYTAAVAAQTSLLNSFINTKKAELNLMYAERESSKLKYELELQYIKLKRLLGANMMTNVVPRS</sequence>
<accession>A0ABU5VRN8</accession>
<organism evidence="2 3">
    <name type="scientific">Bacteriovorax antarcticus</name>
    <dbReference type="NCBI Taxonomy" id="3088717"/>
    <lineage>
        <taxon>Bacteria</taxon>
        <taxon>Pseudomonadati</taxon>
        <taxon>Bdellovibrionota</taxon>
        <taxon>Bacteriovoracia</taxon>
        <taxon>Bacteriovoracales</taxon>
        <taxon>Bacteriovoracaceae</taxon>
        <taxon>Bacteriovorax</taxon>
    </lineage>
</organism>
<evidence type="ECO:0000256" key="1">
    <source>
        <dbReference type="SAM" id="SignalP"/>
    </source>
</evidence>